<dbReference type="PANTHER" id="PTHR14604:SF3">
    <property type="entry name" value="SPERM-ASSOCIATED ANTIGEN 16 PROTEIN"/>
    <property type="match status" value="1"/>
</dbReference>
<dbReference type="OMA" id="NFLFQMG"/>
<protein>
    <recommendedName>
        <fullName evidence="5">Sperm-associated antigen 16 protein</fullName>
    </recommendedName>
</protein>
<dbReference type="Ensembl" id="ENSSAUT00010039274.1">
    <property type="protein sequence ID" value="ENSSAUP00010037292.1"/>
    <property type="gene ID" value="ENSSAUG00010015748.1"/>
</dbReference>
<dbReference type="GO" id="GO:0035082">
    <property type="term" value="P:axoneme assembly"/>
    <property type="evidence" value="ECO:0007669"/>
    <property type="project" value="TreeGrafter"/>
</dbReference>
<evidence type="ECO:0000256" key="2">
    <source>
        <dbReference type="SAM" id="MobiDB-lite"/>
    </source>
</evidence>
<dbReference type="GeneTree" id="ENSGT00940000155053"/>
<dbReference type="InterPro" id="IPR050995">
    <property type="entry name" value="WD-F-box_domain-protein"/>
</dbReference>
<reference evidence="3" key="1">
    <citation type="submission" date="2021-04" db="EMBL/GenBank/DDBJ databases">
        <authorList>
            <consortium name="Wellcome Sanger Institute Data Sharing"/>
        </authorList>
    </citation>
    <scope>NUCLEOTIDE SEQUENCE [LARGE SCALE GENOMIC DNA]</scope>
</reference>
<dbReference type="Proteomes" id="UP000472265">
    <property type="component" value="Chromosome 19"/>
</dbReference>
<keyword evidence="1" id="KW-0175">Coiled coil</keyword>
<evidence type="ECO:0000313" key="3">
    <source>
        <dbReference type="Ensembl" id="ENSSAUP00010037292.1"/>
    </source>
</evidence>
<feature type="region of interest" description="Disordered" evidence="2">
    <location>
        <begin position="211"/>
        <end position="246"/>
    </location>
</feature>
<reference evidence="3" key="2">
    <citation type="submission" date="2025-08" db="UniProtKB">
        <authorList>
            <consortium name="Ensembl"/>
        </authorList>
    </citation>
    <scope>IDENTIFICATION</scope>
</reference>
<dbReference type="InParanoid" id="A0A671WH20"/>
<evidence type="ECO:0000256" key="1">
    <source>
        <dbReference type="SAM" id="Coils"/>
    </source>
</evidence>
<feature type="coiled-coil region" evidence="1">
    <location>
        <begin position="114"/>
        <end position="176"/>
    </location>
</feature>
<name>A0A671WH20_SPAAU</name>
<keyword evidence="4" id="KW-1185">Reference proteome</keyword>
<evidence type="ECO:0000313" key="4">
    <source>
        <dbReference type="Proteomes" id="UP000472265"/>
    </source>
</evidence>
<sequence length="246" mass="27983">MSAADKKMEKYESDDDFQYEEVSLGDNWSLTEGEEDLEATVRAIQSRAKPSAAPGADATTHRPEAVDDFLRNFLLQMGMAETLDCFQTEWTEMVQKGLVDAERVGVVPDVYTEIQILDRELKNAKREREEYRRAASTSAETLARVQKARDFHRMQHKRVVQEKNRLIEEMRKLKVQCDSYEPAVKRMNEKYHAVLKQTMQLTVEVEEALGQVNHQTAAGEEGEPQVRGTTPPTPAPYLSSQTGCTQ</sequence>
<dbReference type="PANTHER" id="PTHR14604">
    <property type="entry name" value="WD40 REPEAT PF20"/>
    <property type="match status" value="1"/>
</dbReference>
<reference evidence="3" key="3">
    <citation type="submission" date="2025-09" db="UniProtKB">
        <authorList>
            <consortium name="Ensembl"/>
        </authorList>
    </citation>
    <scope>IDENTIFICATION</scope>
</reference>
<dbReference type="AlphaFoldDB" id="A0A671WH20"/>
<accession>A0A671WH20</accession>
<organism evidence="3 4">
    <name type="scientific">Sparus aurata</name>
    <name type="common">Gilthead sea bream</name>
    <dbReference type="NCBI Taxonomy" id="8175"/>
    <lineage>
        <taxon>Eukaryota</taxon>
        <taxon>Metazoa</taxon>
        <taxon>Chordata</taxon>
        <taxon>Craniata</taxon>
        <taxon>Vertebrata</taxon>
        <taxon>Euteleostomi</taxon>
        <taxon>Actinopterygii</taxon>
        <taxon>Neopterygii</taxon>
        <taxon>Teleostei</taxon>
        <taxon>Neoteleostei</taxon>
        <taxon>Acanthomorphata</taxon>
        <taxon>Eupercaria</taxon>
        <taxon>Spariformes</taxon>
        <taxon>Sparidae</taxon>
        <taxon>Sparus</taxon>
    </lineage>
</organism>
<proteinExistence type="predicted"/>
<dbReference type="GO" id="GO:1990716">
    <property type="term" value="C:axonemal central apparatus"/>
    <property type="evidence" value="ECO:0007669"/>
    <property type="project" value="TreeGrafter"/>
</dbReference>
<evidence type="ECO:0008006" key="5">
    <source>
        <dbReference type="Google" id="ProtNLM"/>
    </source>
</evidence>